<evidence type="ECO:0000313" key="1">
    <source>
        <dbReference type="EMBL" id="AJZ75076.1"/>
    </source>
</evidence>
<organism evidence="1 2">
    <name type="scientific">Candidatus Nitrosotenuis cloacae</name>
    <dbReference type="NCBI Taxonomy" id="1603555"/>
    <lineage>
        <taxon>Archaea</taxon>
        <taxon>Nitrososphaerota</taxon>
        <taxon>Candidatus Nitrosotenuis</taxon>
    </lineage>
</organism>
<accession>A0A3G1AYU5</accession>
<dbReference type="OrthoDB" id="3099at2157"/>
<gene>
    <name evidence="1" type="ORF">SU86_000210</name>
</gene>
<proteinExistence type="predicted"/>
<keyword evidence="2" id="KW-1185">Reference proteome</keyword>
<dbReference type="STRING" id="1603555.SU86_000210"/>
<sequence>MPEITPDDQRRVELLEIISKRGLKKLSLEDLKELIPLIEKKDYSHNKKAQKSKMKLLAQINARVYDIEEKTMFR</sequence>
<evidence type="ECO:0000313" key="2">
    <source>
        <dbReference type="Proteomes" id="UP000266745"/>
    </source>
</evidence>
<dbReference type="Proteomes" id="UP000266745">
    <property type="component" value="Chromosome"/>
</dbReference>
<dbReference type="GeneID" id="24874798"/>
<dbReference type="RefSeq" id="WP_048187429.1">
    <property type="nucleotide sequence ID" value="NZ_CP011097.1"/>
</dbReference>
<dbReference type="AlphaFoldDB" id="A0A3G1AYU5"/>
<protein>
    <submittedName>
        <fullName evidence="1">Uncharacterized protein</fullName>
    </submittedName>
</protein>
<reference evidence="1 2" key="1">
    <citation type="journal article" date="2016" name="Sci. Rep.">
        <title>A novel ammonia-oxidizing archaeon from wastewater treatment plant: Its enrichment, physiological and genomic characteristics.</title>
        <authorList>
            <person name="Li Y."/>
            <person name="Ding K."/>
            <person name="Wen X."/>
            <person name="Zhang B."/>
            <person name="Shen B."/>
            <person name="Yang Y."/>
        </authorList>
    </citation>
    <scope>NUCLEOTIDE SEQUENCE [LARGE SCALE GENOMIC DNA]</scope>
    <source>
        <strain evidence="1 2">SAT1</strain>
    </source>
</reference>
<dbReference type="EMBL" id="CP011097">
    <property type="protein sequence ID" value="AJZ75076.1"/>
    <property type="molecule type" value="Genomic_DNA"/>
</dbReference>
<name>A0A3G1AYU5_9ARCH</name>
<dbReference type="KEGG" id="tah:SU86_000210"/>